<keyword evidence="3" id="KW-1185">Reference proteome</keyword>
<dbReference type="RefSeq" id="XP_043032783.1">
    <property type="nucleotide sequence ID" value="XM_043187654.1"/>
</dbReference>
<gene>
    <name evidence="2" type="ORF">BT62DRAFT_939108</name>
</gene>
<dbReference type="AlphaFoldDB" id="A0A9P7VEV8"/>
<dbReference type="GeneID" id="66109951"/>
<accession>A0A9P7VEV8</accession>
<dbReference type="Proteomes" id="UP000812287">
    <property type="component" value="Unassembled WGS sequence"/>
</dbReference>
<protein>
    <submittedName>
        <fullName evidence="2">Uncharacterized protein</fullName>
    </submittedName>
</protein>
<proteinExistence type="predicted"/>
<organism evidence="2 3">
    <name type="scientific">Guyanagaster necrorhizus</name>
    <dbReference type="NCBI Taxonomy" id="856835"/>
    <lineage>
        <taxon>Eukaryota</taxon>
        <taxon>Fungi</taxon>
        <taxon>Dikarya</taxon>
        <taxon>Basidiomycota</taxon>
        <taxon>Agaricomycotina</taxon>
        <taxon>Agaricomycetes</taxon>
        <taxon>Agaricomycetidae</taxon>
        <taxon>Agaricales</taxon>
        <taxon>Marasmiineae</taxon>
        <taxon>Physalacriaceae</taxon>
        <taxon>Guyanagaster</taxon>
    </lineage>
</organism>
<dbReference type="OrthoDB" id="2873242at2759"/>
<feature type="region of interest" description="Disordered" evidence="1">
    <location>
        <begin position="65"/>
        <end position="98"/>
    </location>
</feature>
<reference evidence="2" key="1">
    <citation type="submission" date="2020-11" db="EMBL/GenBank/DDBJ databases">
        <title>Adaptations for nitrogen fixation in a non-lichenized fungal sporocarp promotes dispersal by wood-feeding termites.</title>
        <authorList>
            <consortium name="DOE Joint Genome Institute"/>
            <person name="Koch R.A."/>
            <person name="Yoon G."/>
            <person name="Arayal U."/>
            <person name="Lail K."/>
            <person name="Amirebrahimi M."/>
            <person name="Labutti K."/>
            <person name="Lipzen A."/>
            <person name="Riley R."/>
            <person name="Barry K."/>
            <person name="Henrissat B."/>
            <person name="Grigoriev I.V."/>
            <person name="Herr J.R."/>
            <person name="Aime M.C."/>
        </authorList>
    </citation>
    <scope>NUCLEOTIDE SEQUENCE</scope>
    <source>
        <strain evidence="2">MCA 3950</strain>
    </source>
</reference>
<dbReference type="EMBL" id="MU250602">
    <property type="protein sequence ID" value="KAG7439283.1"/>
    <property type="molecule type" value="Genomic_DNA"/>
</dbReference>
<evidence type="ECO:0000313" key="2">
    <source>
        <dbReference type="EMBL" id="KAG7439283.1"/>
    </source>
</evidence>
<name>A0A9P7VEV8_9AGAR</name>
<comment type="caution">
    <text evidence="2">The sequence shown here is derived from an EMBL/GenBank/DDBJ whole genome shotgun (WGS) entry which is preliminary data.</text>
</comment>
<evidence type="ECO:0000313" key="3">
    <source>
        <dbReference type="Proteomes" id="UP000812287"/>
    </source>
</evidence>
<sequence>MTVTLAFYKQGGLDADFPISITSTVTVRLIPTRPATIWQEPPRSILEFNRTLDPTSSFPAMRFDIHEDSGASTSSDERLTERDSDPEKEWGKDRVEAV</sequence>
<evidence type="ECO:0000256" key="1">
    <source>
        <dbReference type="SAM" id="MobiDB-lite"/>
    </source>
</evidence>